<dbReference type="NCBIfam" id="NF045650">
    <property type="entry name" value="CD1247_Nterm"/>
    <property type="match status" value="1"/>
</dbReference>
<dbReference type="GeneID" id="83011439"/>
<organism evidence="1 2">
    <name type="scientific">Clostridium disporicum</name>
    <dbReference type="NCBI Taxonomy" id="84024"/>
    <lineage>
        <taxon>Bacteria</taxon>
        <taxon>Bacillati</taxon>
        <taxon>Bacillota</taxon>
        <taxon>Clostridia</taxon>
        <taxon>Eubacteriales</taxon>
        <taxon>Clostridiaceae</taxon>
        <taxon>Clostridium</taxon>
    </lineage>
</organism>
<gene>
    <name evidence="1" type="ORF">ERS852470_00954</name>
</gene>
<evidence type="ECO:0008006" key="3">
    <source>
        <dbReference type="Google" id="ProtNLM"/>
    </source>
</evidence>
<dbReference type="RefSeq" id="WP_042396727.1">
    <property type="nucleotide sequence ID" value="NZ_CYYT01000002.1"/>
</dbReference>
<dbReference type="InterPro" id="IPR054688">
    <property type="entry name" value="CD1247_N"/>
</dbReference>
<sequence length="121" mass="14036">MKDINNKINNLKEKIEGIKEEQYKELFDSVSDILSDLSSKIEEISLKQDYLEENIEYIDNDLTDIQDELFEEVSFDDLNSIEDEYVEIKCDNCDKPLFVEQQALNNNSSIPCPFCGGKARE</sequence>
<protein>
    <recommendedName>
        <fullName evidence="3">Zinc ribbon domain-containing protein</fullName>
    </recommendedName>
</protein>
<dbReference type="EMBL" id="CYZV01000008">
    <property type="protein sequence ID" value="CUN89203.1"/>
    <property type="molecule type" value="Genomic_DNA"/>
</dbReference>
<reference evidence="1 2" key="1">
    <citation type="submission" date="2015-09" db="EMBL/GenBank/DDBJ databases">
        <authorList>
            <consortium name="Pathogen Informatics"/>
        </authorList>
    </citation>
    <scope>NUCLEOTIDE SEQUENCE [LARGE SCALE GENOMIC DNA]</scope>
    <source>
        <strain evidence="1 2">2789STDY5834855</strain>
    </source>
</reference>
<name>A0A174ALR2_9CLOT</name>
<evidence type="ECO:0000313" key="1">
    <source>
        <dbReference type="EMBL" id="CUN89203.1"/>
    </source>
</evidence>
<accession>A0A174ALR2</accession>
<dbReference type="AlphaFoldDB" id="A0A174ALR2"/>
<dbReference type="OrthoDB" id="1912904at2"/>
<proteinExistence type="predicted"/>
<dbReference type="Proteomes" id="UP000095558">
    <property type="component" value="Unassembled WGS sequence"/>
</dbReference>
<evidence type="ECO:0000313" key="2">
    <source>
        <dbReference type="Proteomes" id="UP000095558"/>
    </source>
</evidence>